<dbReference type="Proteomes" id="UP001597520">
    <property type="component" value="Unassembled WGS sequence"/>
</dbReference>
<feature type="compositionally biased region" description="Polar residues" evidence="1">
    <location>
        <begin position="152"/>
        <end position="166"/>
    </location>
</feature>
<keyword evidence="2" id="KW-0812">Transmembrane</keyword>
<evidence type="ECO:0008006" key="5">
    <source>
        <dbReference type="Google" id="ProtNLM"/>
    </source>
</evidence>
<evidence type="ECO:0000256" key="1">
    <source>
        <dbReference type="SAM" id="MobiDB-lite"/>
    </source>
</evidence>
<protein>
    <recommendedName>
        <fullName evidence="5">Fimbrial assembly protein</fullName>
    </recommendedName>
</protein>
<keyword evidence="2" id="KW-0472">Membrane</keyword>
<keyword evidence="4" id="KW-1185">Reference proteome</keyword>
<dbReference type="RefSeq" id="WP_380712436.1">
    <property type="nucleotide sequence ID" value="NZ_JBHUML010000002.1"/>
</dbReference>
<dbReference type="EMBL" id="JBHUML010000002">
    <property type="protein sequence ID" value="MFD2705173.1"/>
    <property type="molecule type" value="Genomic_DNA"/>
</dbReference>
<evidence type="ECO:0000256" key="2">
    <source>
        <dbReference type="SAM" id="Phobius"/>
    </source>
</evidence>
<feature type="region of interest" description="Disordered" evidence="1">
    <location>
        <begin position="152"/>
        <end position="172"/>
    </location>
</feature>
<name>A0ABW5T0W3_9BACI</name>
<gene>
    <name evidence="3" type="ORF">ACFSUB_06805</name>
</gene>
<comment type="caution">
    <text evidence="3">The sequence shown here is derived from an EMBL/GenBank/DDBJ whole genome shotgun (WGS) entry which is preliminary data.</text>
</comment>
<feature type="transmembrane region" description="Helical" evidence="2">
    <location>
        <begin position="16"/>
        <end position="36"/>
    </location>
</feature>
<accession>A0ABW5T0W3</accession>
<reference evidence="4" key="1">
    <citation type="journal article" date="2019" name="Int. J. Syst. Evol. Microbiol.">
        <title>The Global Catalogue of Microorganisms (GCM) 10K type strain sequencing project: providing services to taxonomists for standard genome sequencing and annotation.</title>
        <authorList>
            <consortium name="The Broad Institute Genomics Platform"/>
            <consortium name="The Broad Institute Genome Sequencing Center for Infectious Disease"/>
            <person name="Wu L."/>
            <person name="Ma J."/>
        </authorList>
    </citation>
    <scope>NUCLEOTIDE SEQUENCE [LARGE SCALE GENOMIC DNA]</scope>
    <source>
        <strain evidence="4">KCTC 33792</strain>
    </source>
</reference>
<evidence type="ECO:0000313" key="4">
    <source>
        <dbReference type="Proteomes" id="UP001597520"/>
    </source>
</evidence>
<keyword evidence="2" id="KW-1133">Transmembrane helix</keyword>
<sequence length="196" mass="21545">MSADINLLPEKEKRDITWLLLAGILLVLFLAVFLFFQIAESRQDQQLSELNTRQQELTADLEEEAGVDGRTAQIQAHQSTLKELKNAVVPASPLIRAVSASLPSDGYIQTFDYAYPSTLRVTVQLNEVKQAADLQFALGEAAIIENVTMESLNASSPSGENTPSPEEQNRMPRYDAVYEMDVTGTAVQEEGEAVAD</sequence>
<organism evidence="3 4">
    <name type="scientific">Salibacterium lacus</name>
    <dbReference type="NCBI Taxonomy" id="1898109"/>
    <lineage>
        <taxon>Bacteria</taxon>
        <taxon>Bacillati</taxon>
        <taxon>Bacillota</taxon>
        <taxon>Bacilli</taxon>
        <taxon>Bacillales</taxon>
        <taxon>Bacillaceae</taxon>
    </lineage>
</organism>
<proteinExistence type="predicted"/>
<evidence type="ECO:0000313" key="3">
    <source>
        <dbReference type="EMBL" id="MFD2705173.1"/>
    </source>
</evidence>